<dbReference type="CDD" id="cd01731">
    <property type="entry name" value="archaeal_Sm1"/>
    <property type="match status" value="1"/>
</dbReference>
<dbReference type="GO" id="GO:0003723">
    <property type="term" value="F:RNA binding"/>
    <property type="evidence" value="ECO:0007669"/>
    <property type="project" value="InterPro"/>
</dbReference>
<dbReference type="EMBL" id="DUJS01000004">
    <property type="protein sequence ID" value="HII70637.1"/>
    <property type="molecule type" value="Genomic_DNA"/>
</dbReference>
<dbReference type="AlphaFoldDB" id="A0A832T7A8"/>
<evidence type="ECO:0000259" key="5">
    <source>
        <dbReference type="PROSITE" id="PS52002"/>
    </source>
</evidence>
<accession>A0A832T7A8</accession>
<dbReference type="InterPro" id="IPR001163">
    <property type="entry name" value="Sm_dom_euk/arc"/>
</dbReference>
<sequence>MSTGNLHSPAPPAARGSDGLRPHDCLRDFLDDIVIVELKTGKTLRGRLVSFDGHLNLVLDDCVEIDEDSEVRLGRVLIRGDSVTLISPAEVG</sequence>
<dbReference type="PROSITE" id="PS52002">
    <property type="entry name" value="SM"/>
    <property type="match status" value="1"/>
</dbReference>
<feature type="region of interest" description="Disordered" evidence="4">
    <location>
        <begin position="1"/>
        <end position="21"/>
    </location>
</feature>
<organism evidence="6 7">
    <name type="scientific">Methanopyrus kandleri</name>
    <dbReference type="NCBI Taxonomy" id="2320"/>
    <lineage>
        <taxon>Archaea</taxon>
        <taxon>Methanobacteriati</taxon>
        <taxon>Methanobacteriota</taxon>
        <taxon>Methanomada group</taxon>
        <taxon>Methanopyri</taxon>
        <taxon>Methanopyrales</taxon>
        <taxon>Methanopyraceae</taxon>
        <taxon>Methanopyrus</taxon>
    </lineage>
</organism>
<dbReference type="InterPro" id="IPR022901">
    <property type="entry name" value="snRNP_Sm-like_arc"/>
</dbReference>
<evidence type="ECO:0000256" key="3">
    <source>
        <dbReference type="ARBA" id="ARBA00023274"/>
    </source>
</evidence>
<dbReference type="InterPro" id="IPR044641">
    <property type="entry name" value="Lsm7/SmG-like"/>
</dbReference>
<dbReference type="SUPFAM" id="SSF50182">
    <property type="entry name" value="Sm-like ribonucleoproteins"/>
    <property type="match status" value="1"/>
</dbReference>
<evidence type="ECO:0000256" key="2">
    <source>
        <dbReference type="ARBA" id="ARBA00021121"/>
    </source>
</evidence>
<evidence type="ECO:0000256" key="1">
    <source>
        <dbReference type="ARBA" id="ARBA00006850"/>
    </source>
</evidence>
<reference evidence="6" key="1">
    <citation type="journal article" date="2020" name="bioRxiv">
        <title>A rank-normalized archaeal taxonomy based on genome phylogeny resolves widespread incomplete and uneven classifications.</title>
        <authorList>
            <person name="Rinke C."/>
            <person name="Chuvochina M."/>
            <person name="Mussig A.J."/>
            <person name="Chaumeil P.-A."/>
            <person name="Waite D.W."/>
            <person name="Whitman W.B."/>
            <person name="Parks D.H."/>
            <person name="Hugenholtz P."/>
        </authorList>
    </citation>
    <scope>NUCLEOTIDE SEQUENCE</scope>
    <source>
        <strain evidence="6">UBA8853</strain>
    </source>
</reference>
<keyword evidence="3" id="KW-0687">Ribonucleoprotein</keyword>
<evidence type="ECO:0000256" key="4">
    <source>
        <dbReference type="SAM" id="MobiDB-lite"/>
    </source>
</evidence>
<comment type="similarity">
    <text evidence="1">Belongs to the snRNP Sm proteins family.</text>
</comment>
<name>A0A832T7A8_9EURY</name>
<dbReference type="Proteomes" id="UP000619545">
    <property type="component" value="Unassembled WGS sequence"/>
</dbReference>
<dbReference type="PANTHER" id="PTHR10553:SF5">
    <property type="entry name" value="U6 SNRNA-ASSOCIATED SM-LIKE PROTEIN LSM7"/>
    <property type="match status" value="1"/>
</dbReference>
<evidence type="ECO:0000313" key="6">
    <source>
        <dbReference type="EMBL" id="HII70637.1"/>
    </source>
</evidence>
<comment type="caution">
    <text evidence="6">The sequence shown here is derived from an EMBL/GenBank/DDBJ whole genome shotgun (WGS) entry which is preliminary data.</text>
</comment>
<dbReference type="PANTHER" id="PTHR10553">
    <property type="entry name" value="SMALL NUCLEAR RIBONUCLEOPROTEIN"/>
    <property type="match status" value="1"/>
</dbReference>
<dbReference type="InterPro" id="IPR010920">
    <property type="entry name" value="LSM_dom_sf"/>
</dbReference>
<dbReference type="GO" id="GO:1990904">
    <property type="term" value="C:ribonucleoprotein complex"/>
    <property type="evidence" value="ECO:0007669"/>
    <property type="project" value="UniProtKB-KW"/>
</dbReference>
<dbReference type="Gene3D" id="2.30.30.100">
    <property type="match status" value="1"/>
</dbReference>
<evidence type="ECO:0000313" key="7">
    <source>
        <dbReference type="Proteomes" id="UP000619545"/>
    </source>
</evidence>
<dbReference type="SMART" id="SM00651">
    <property type="entry name" value="Sm"/>
    <property type="match status" value="1"/>
</dbReference>
<gene>
    <name evidence="6" type="ORF">HA336_05330</name>
</gene>
<proteinExistence type="inferred from homology"/>
<protein>
    <recommendedName>
        <fullName evidence="2">Putative snRNP Sm-like protein</fullName>
    </recommendedName>
</protein>
<dbReference type="Pfam" id="PF01423">
    <property type="entry name" value="LSM"/>
    <property type="match status" value="1"/>
</dbReference>
<dbReference type="InterPro" id="IPR047575">
    <property type="entry name" value="Sm"/>
</dbReference>
<feature type="domain" description="Sm" evidence="5">
    <location>
        <begin position="21"/>
        <end position="92"/>
    </location>
</feature>